<gene>
    <name evidence="11" type="primary">SRR7976301_5_4</name>
</gene>
<feature type="binding site" evidence="9">
    <location>
        <position position="351"/>
    </location>
    <ligand>
        <name>Mg(2+)</name>
        <dbReference type="ChEBI" id="CHEBI:18420"/>
        <label>2</label>
    </ligand>
</feature>
<evidence type="ECO:0000313" key="11">
    <source>
        <dbReference type="EMBL" id="DAD51117.1"/>
    </source>
</evidence>
<feature type="domain" description="RdRp catalytic" evidence="10">
    <location>
        <begin position="255"/>
        <end position="382"/>
    </location>
</feature>
<keyword evidence="6" id="KW-0693">Viral RNA replication</keyword>
<evidence type="ECO:0000259" key="10">
    <source>
        <dbReference type="PROSITE" id="PS50522"/>
    </source>
</evidence>
<dbReference type="EMBL" id="BK013724">
    <property type="protein sequence ID" value="DAD51117.1"/>
    <property type="molecule type" value="Genomic_RNA"/>
</dbReference>
<comment type="catalytic activity">
    <reaction evidence="8">
        <text>RNA(n) + a ribonucleoside 5'-triphosphate = RNA(n+1) + diphosphate</text>
        <dbReference type="Rhea" id="RHEA:21248"/>
        <dbReference type="Rhea" id="RHEA-COMP:14527"/>
        <dbReference type="Rhea" id="RHEA-COMP:17342"/>
        <dbReference type="ChEBI" id="CHEBI:33019"/>
        <dbReference type="ChEBI" id="CHEBI:61557"/>
        <dbReference type="ChEBI" id="CHEBI:140395"/>
        <dbReference type="EC" id="2.7.7.48"/>
    </reaction>
</comment>
<name>A0A8S5L197_9VIRU</name>
<sequence>MKSLISFDEQFSFEKSVSILTRLCRHLLPPNHHLLTLVMNQDWKALTNYQVDYTTILDQSEAKLVRQVLAFFQKNAMLPLGVDRKAVARAKFASAERSCRVMNWRILNRRFDPERGFDTNFLAKVQWKIRSILGPAPTWSELSYGFGPGANVGTLLRQTSARSKMSCQPTYTANAAELVEFMRGEFPHWDYLQSPPKITNYGKLSFVPKDAKTDRSIETQPIVNSFLQKGVGSAIRSRLALHGCDLRHGQEANAAAAKLGSLNDELATIDLASASDTISYMLVMELLPPDWFSLLDTVRTPFVRDTLQKSEDFLQKFSGMGCAYTFELETLIFLAICEVVSGEKCLVYGDDMVVPSKAAPAIIHRLEACGFEVNTSKSYISGRFRESCGKDFFDGVDIRPCYVKDRLSYKELFRLHNFFFRRNQAYMADVCRKFIPERLKRITGPDGFGDGHLLCLNPVMRPHGRKNGWGGWTFRTYATNPRTVRYSMRGDYASILLKLRDSLPATDLTVAASYRRGKWYRANDSIARTMYHERGNEGYSLKRIYTLGI</sequence>
<accession>A0A8S5L197</accession>
<dbReference type="RefSeq" id="YP_010769900.1">
    <property type="nucleotide sequence ID" value="NC_074104.1"/>
</dbReference>
<evidence type="ECO:0000313" key="12">
    <source>
        <dbReference type="Proteomes" id="UP000677936"/>
    </source>
</evidence>
<dbReference type="GeneID" id="80399050"/>
<keyword evidence="3" id="KW-0808">Transferase</keyword>
<keyword evidence="4" id="KW-0548">Nucleotidyltransferase</keyword>
<evidence type="ECO:0000256" key="8">
    <source>
        <dbReference type="ARBA" id="ARBA00048744"/>
    </source>
</evidence>
<dbReference type="InterPro" id="IPR007096">
    <property type="entry name" value="RNA-dir_Rpol_cat_phage"/>
</dbReference>
<dbReference type="InterPro" id="IPR043502">
    <property type="entry name" value="DNA/RNA_pol_sf"/>
</dbReference>
<proteinExistence type="predicted"/>
<dbReference type="InterPro" id="IPR005093">
    <property type="entry name" value="RNArep_beta"/>
</dbReference>
<dbReference type="KEGG" id="vg:80399050"/>
<evidence type="ECO:0000256" key="6">
    <source>
        <dbReference type="ARBA" id="ARBA00022953"/>
    </source>
</evidence>
<dbReference type="EC" id="2.7.7.48" evidence="1"/>
<dbReference type="GO" id="GO:0000166">
    <property type="term" value="F:nucleotide binding"/>
    <property type="evidence" value="ECO:0007669"/>
    <property type="project" value="UniProtKB-KW"/>
</dbReference>
<comment type="cofactor">
    <cofactor evidence="9">
        <name>Mg(2+)</name>
        <dbReference type="ChEBI" id="CHEBI:18420"/>
    </cofactor>
    <text evidence="9">Binds 2 Mg(2+) per subunit.</text>
</comment>
<keyword evidence="2 11" id="KW-0696">RNA-directed RNA polymerase</keyword>
<protein>
    <recommendedName>
        <fullName evidence="1">RNA-directed RNA polymerase</fullName>
        <ecNumber evidence="1">2.7.7.48</ecNumber>
    </recommendedName>
    <alternativeName>
        <fullName evidence="7">RNA replicase beta chain</fullName>
    </alternativeName>
</protein>
<keyword evidence="5" id="KW-0547">Nucleotide-binding</keyword>
<evidence type="ECO:0000256" key="1">
    <source>
        <dbReference type="ARBA" id="ARBA00012494"/>
    </source>
</evidence>
<evidence type="ECO:0000256" key="2">
    <source>
        <dbReference type="ARBA" id="ARBA00022484"/>
    </source>
</evidence>
<organism evidence="11 12">
    <name type="scientific">ssRNA phage SRR7976301_5</name>
    <dbReference type="NCBI Taxonomy" id="2786666"/>
    <lineage>
        <taxon>Viruses</taxon>
        <taxon>Riboviria</taxon>
        <taxon>Orthornavirae</taxon>
        <taxon>Lenarviricota</taxon>
        <taxon>Leviviricetes</taxon>
        <taxon>Norzivirales</taxon>
        <taxon>Fiersviridae</taxon>
        <taxon>Smudhfivirus</taxon>
        <taxon>Smudhfivirus lutadaptatum</taxon>
    </lineage>
</organism>
<evidence type="ECO:0000256" key="9">
    <source>
        <dbReference type="PIRSR" id="PIRSR605093-1"/>
    </source>
</evidence>
<dbReference type="GO" id="GO:0039694">
    <property type="term" value="P:viral RNA genome replication"/>
    <property type="evidence" value="ECO:0007669"/>
    <property type="project" value="InterPro"/>
</dbReference>
<dbReference type="GO" id="GO:0003968">
    <property type="term" value="F:RNA-directed RNA polymerase activity"/>
    <property type="evidence" value="ECO:0007669"/>
    <property type="project" value="UniProtKB-KW"/>
</dbReference>
<dbReference type="GO" id="GO:0046872">
    <property type="term" value="F:metal ion binding"/>
    <property type="evidence" value="ECO:0007669"/>
    <property type="project" value="UniProtKB-KW"/>
</dbReference>
<feature type="binding site" evidence="9">
    <location>
        <position position="270"/>
    </location>
    <ligand>
        <name>Mg(2+)</name>
        <dbReference type="ChEBI" id="CHEBI:18420"/>
        <label>2</label>
    </ligand>
</feature>
<evidence type="ECO:0000256" key="5">
    <source>
        <dbReference type="ARBA" id="ARBA00022741"/>
    </source>
</evidence>
<reference evidence="11" key="1">
    <citation type="submission" date="2020-09" db="EMBL/GenBank/DDBJ databases">
        <title>Leviviricetes taxonomy.</title>
        <authorList>
            <person name="Stockdale S.R."/>
            <person name="Callanan J."/>
            <person name="Adriaenssens E.M."/>
            <person name="Kuhn J.H."/>
            <person name="Rumnieks J."/>
            <person name="Shkoporov A."/>
            <person name="Draper L.A."/>
            <person name="Ross P."/>
            <person name="Hill C."/>
        </authorList>
    </citation>
    <scope>NUCLEOTIDE SEQUENCE</scope>
</reference>
<evidence type="ECO:0000256" key="3">
    <source>
        <dbReference type="ARBA" id="ARBA00022679"/>
    </source>
</evidence>
<dbReference type="SUPFAM" id="SSF56672">
    <property type="entry name" value="DNA/RNA polymerases"/>
    <property type="match status" value="1"/>
</dbReference>
<keyword evidence="12" id="KW-1185">Reference proteome</keyword>
<keyword evidence="9" id="KW-0479">Metal-binding</keyword>
<dbReference type="Proteomes" id="UP000677936">
    <property type="component" value="Segment"/>
</dbReference>
<dbReference type="Pfam" id="PF03431">
    <property type="entry name" value="RNA_replicase_B"/>
    <property type="match status" value="1"/>
</dbReference>
<dbReference type="PROSITE" id="PS50522">
    <property type="entry name" value="RDRP_PHAGE"/>
    <property type="match status" value="1"/>
</dbReference>
<keyword evidence="9" id="KW-0460">Magnesium</keyword>
<evidence type="ECO:0000256" key="7">
    <source>
        <dbReference type="ARBA" id="ARBA00030248"/>
    </source>
</evidence>
<feature type="binding site" evidence="9">
    <location>
        <position position="350"/>
    </location>
    <ligand>
        <name>Mg(2+)</name>
        <dbReference type="ChEBI" id="CHEBI:18420"/>
        <label>2</label>
    </ligand>
</feature>
<evidence type="ECO:0000256" key="4">
    <source>
        <dbReference type="ARBA" id="ARBA00022695"/>
    </source>
</evidence>